<dbReference type="Pfam" id="PF00933">
    <property type="entry name" value="Glyco_hydro_3"/>
    <property type="match status" value="1"/>
</dbReference>
<dbReference type="Proteomes" id="UP000092573">
    <property type="component" value="Chromosome"/>
</dbReference>
<dbReference type="SMART" id="SM01217">
    <property type="entry name" value="Fn3_like"/>
    <property type="match status" value="1"/>
</dbReference>
<dbReference type="FunFam" id="2.60.40.10:FF:000495">
    <property type="entry name" value="Periplasmic beta-glucosidase"/>
    <property type="match status" value="1"/>
</dbReference>
<dbReference type="SUPFAM" id="SSF52279">
    <property type="entry name" value="Beta-D-glucan exohydrolase, C-terminal domain"/>
    <property type="match status" value="1"/>
</dbReference>
<dbReference type="InterPro" id="IPR036962">
    <property type="entry name" value="Glyco_hydro_3_N_sf"/>
</dbReference>
<evidence type="ECO:0000313" key="5">
    <source>
        <dbReference type="Proteomes" id="UP000092573"/>
    </source>
</evidence>
<sequence>MKSQEYAYRNANLPVKERVENLLSLMTLEEKVAQMDMIRGVELATKVHEAHFCAVAEDSDFHWDRVEAGIGQNGIGFVHDVYSSPRVLNKLQKYFVDKTRLGIPCLFTGEALHGINYPGATVFPMPINMGATFHPELVREIGHAIAAETRSLGIAEILAPNLDLAREPRWGRVEETFGEDTFLSASMAYAIITGEQGDDISAPDAVVSEPKHYCVHGIPEGGTNCSSARVGVREIETSHLPVFEAGIKKAGAYNAMASYNNIDGEAVISSGHYLREVLKERYGLKGYVRADFGAINRLKTQHFMTADSKDSIEMAVNAGLDVQGFDFPNSYWQDTLVQLVTEGRVSQSTIDEAVGRILRVKFELGLFEHPFTDENRYREVIRCNEHKELSYRAARESIVLLKNEADILPLPRNGGSIALIGPSSGHQRIGSYSSVPYGYEVHSVYQEIVKAVPGVTVRQSDGCGITEYDIDLIPDSWYTDGVTLTYYNNGRFAGEPVGQDRANRINFNWILAKPHRDLDFVGYSVRMTAKLKVNTRDFGDAERFTGRLVFTSGDSVRVKIDGVTVIESFGAHKMRIPECEFTFENGAEHELEVEFVCDVNGNQLSLCLDSRTGRMEEAVRLAEECDTIVIVCGDDKMTSGEGMDRTDLRLYGKQRELIERVCALGKPTILVLENGKPVDLSYENEHCDAILAAWFGGEFGAKAIVDTLFGFVSPSGKLPISFPRSVGHTPCYYTLLPGGSGEYLEGTRRALFPFGHGLSYASFAYSELKIAALDSPYGFRVSFSVTNTGAALADEVAQLYIRDVTSSIVTPMKQLQGFQRLSLMAGETAMVEIDLGFDSFKLLNKQWEWVVEEGEFEIMVGSSSEDIRLKQSLVIDGKGRERPE</sequence>
<dbReference type="Gene3D" id="3.40.50.1700">
    <property type="entry name" value="Glycoside hydrolase family 3 C-terminal domain"/>
    <property type="match status" value="2"/>
</dbReference>
<dbReference type="OrthoDB" id="9805821at2"/>
<gene>
    <name evidence="4" type="ORF">AWM70_13245</name>
</gene>
<dbReference type="InterPro" id="IPR017853">
    <property type="entry name" value="GH"/>
</dbReference>
<organism evidence="4 5">
    <name type="scientific">Paenibacillus yonginensis</name>
    <dbReference type="NCBI Taxonomy" id="1462996"/>
    <lineage>
        <taxon>Bacteria</taxon>
        <taxon>Bacillati</taxon>
        <taxon>Bacillota</taxon>
        <taxon>Bacilli</taxon>
        <taxon>Bacillales</taxon>
        <taxon>Paenibacillaceae</taxon>
        <taxon>Paenibacillus</taxon>
    </lineage>
</organism>
<dbReference type="EMBL" id="CP014167">
    <property type="protein sequence ID" value="ANS75452.1"/>
    <property type="molecule type" value="Genomic_DNA"/>
</dbReference>
<dbReference type="InterPro" id="IPR002772">
    <property type="entry name" value="Glyco_hydro_3_C"/>
</dbReference>
<dbReference type="Pfam" id="PF14310">
    <property type="entry name" value="Fn3-like"/>
    <property type="match status" value="1"/>
</dbReference>
<dbReference type="SUPFAM" id="SSF51445">
    <property type="entry name" value="(Trans)glycosidases"/>
    <property type="match status" value="1"/>
</dbReference>
<dbReference type="InterPro" id="IPR013783">
    <property type="entry name" value="Ig-like_fold"/>
</dbReference>
<dbReference type="PANTHER" id="PTHR30620:SF123">
    <property type="entry name" value="BETA-XYLOSIDASE"/>
    <property type="match status" value="1"/>
</dbReference>
<protein>
    <recommendedName>
        <fullName evidence="3">PA14 domain-containing protein</fullName>
    </recommendedName>
</protein>
<dbReference type="Pfam" id="PF07691">
    <property type="entry name" value="PA14"/>
    <property type="match status" value="1"/>
</dbReference>
<dbReference type="AlphaFoldDB" id="A0A1B1N1Z2"/>
<evidence type="ECO:0000313" key="4">
    <source>
        <dbReference type="EMBL" id="ANS75452.1"/>
    </source>
</evidence>
<dbReference type="InterPro" id="IPR026891">
    <property type="entry name" value="Fn3-like"/>
</dbReference>
<dbReference type="InterPro" id="IPR011658">
    <property type="entry name" value="PA14_dom"/>
</dbReference>
<reference evidence="4 5" key="1">
    <citation type="submission" date="2016-01" db="EMBL/GenBank/DDBJ databases">
        <title>Complete Genome Sequence of Paenibacillus yonginensis DCY84, a novel Plant Growth-Promoting Bacteria with Elicitation of Induced Systemic Resistance.</title>
        <authorList>
            <person name="Kim Y.J."/>
            <person name="Yang D.C."/>
            <person name="Sukweenadhi J."/>
        </authorList>
    </citation>
    <scope>NUCLEOTIDE SEQUENCE [LARGE SCALE GENOMIC DNA]</scope>
    <source>
        <strain evidence="4 5">DCY84</strain>
    </source>
</reference>
<evidence type="ECO:0000256" key="2">
    <source>
        <dbReference type="ARBA" id="ARBA00022801"/>
    </source>
</evidence>
<evidence type="ECO:0000259" key="3">
    <source>
        <dbReference type="PROSITE" id="PS51820"/>
    </source>
</evidence>
<dbReference type="InterPro" id="IPR051915">
    <property type="entry name" value="Cellulose_Degrad_GH3"/>
</dbReference>
<dbReference type="Gene3D" id="2.60.40.10">
    <property type="entry name" value="Immunoglobulins"/>
    <property type="match status" value="1"/>
</dbReference>
<dbReference type="InterPro" id="IPR037524">
    <property type="entry name" value="PA14/GLEYA"/>
</dbReference>
<proteinExistence type="inferred from homology"/>
<dbReference type="GO" id="GO:0008422">
    <property type="term" value="F:beta-glucosidase activity"/>
    <property type="evidence" value="ECO:0007669"/>
    <property type="project" value="UniProtKB-ARBA"/>
</dbReference>
<evidence type="ECO:0000256" key="1">
    <source>
        <dbReference type="ARBA" id="ARBA00005336"/>
    </source>
</evidence>
<name>A0A1B1N1Z2_9BACL</name>
<dbReference type="PROSITE" id="PS51820">
    <property type="entry name" value="PA14"/>
    <property type="match status" value="1"/>
</dbReference>
<dbReference type="PANTHER" id="PTHR30620">
    <property type="entry name" value="PERIPLASMIC BETA-GLUCOSIDASE-RELATED"/>
    <property type="match status" value="1"/>
</dbReference>
<dbReference type="RefSeq" id="WP_068697112.1">
    <property type="nucleotide sequence ID" value="NZ_CP014167.1"/>
</dbReference>
<dbReference type="InterPro" id="IPR001764">
    <property type="entry name" value="Glyco_hydro_3_N"/>
</dbReference>
<dbReference type="InterPro" id="IPR036881">
    <property type="entry name" value="Glyco_hydro_3_C_sf"/>
</dbReference>
<keyword evidence="2" id="KW-0378">Hydrolase</keyword>
<dbReference type="Pfam" id="PF01915">
    <property type="entry name" value="Glyco_hydro_3_C"/>
    <property type="match status" value="1"/>
</dbReference>
<comment type="similarity">
    <text evidence="1">Belongs to the glycosyl hydrolase 3 family.</text>
</comment>
<dbReference type="KEGG" id="pyg:AWM70_13245"/>
<dbReference type="GO" id="GO:0009251">
    <property type="term" value="P:glucan catabolic process"/>
    <property type="evidence" value="ECO:0007669"/>
    <property type="project" value="TreeGrafter"/>
</dbReference>
<dbReference type="Gene3D" id="3.20.20.300">
    <property type="entry name" value="Glycoside hydrolase, family 3, N-terminal domain"/>
    <property type="match status" value="1"/>
</dbReference>
<dbReference type="STRING" id="1462996.AWM70_13245"/>
<feature type="domain" description="PA14" evidence="3">
    <location>
        <begin position="477"/>
        <end position="623"/>
    </location>
</feature>
<dbReference type="PRINTS" id="PR00133">
    <property type="entry name" value="GLHYDRLASE3"/>
</dbReference>
<accession>A0A1B1N1Z2</accession>
<keyword evidence="5" id="KW-1185">Reference proteome</keyword>